<dbReference type="Proteomes" id="UP001153365">
    <property type="component" value="Unassembled WGS sequence"/>
</dbReference>
<dbReference type="PROSITE" id="PS50850">
    <property type="entry name" value="MFS"/>
    <property type="match status" value="1"/>
</dbReference>
<dbReference type="InterPro" id="IPR011701">
    <property type="entry name" value="MFS"/>
</dbReference>
<feature type="transmembrane region" description="Helical" evidence="7">
    <location>
        <begin position="373"/>
        <end position="392"/>
    </location>
</feature>
<feature type="transmembrane region" description="Helical" evidence="7">
    <location>
        <begin position="121"/>
        <end position="144"/>
    </location>
</feature>
<protein>
    <submittedName>
        <fullName evidence="9">Major facilitator superfamily domain-containing protein</fullName>
    </submittedName>
</protein>
<keyword evidence="5 7" id="KW-1133">Transmembrane helix</keyword>
<keyword evidence="4 7" id="KW-0812">Transmembrane</keyword>
<feature type="domain" description="Major facilitator superfamily (MFS) profile" evidence="8">
    <location>
        <begin position="29"/>
        <end position="493"/>
    </location>
</feature>
<organism evidence="9 10">
    <name type="scientific">Phakopsora pachyrhizi</name>
    <name type="common">Asian soybean rust disease fungus</name>
    <dbReference type="NCBI Taxonomy" id="170000"/>
    <lineage>
        <taxon>Eukaryota</taxon>
        <taxon>Fungi</taxon>
        <taxon>Dikarya</taxon>
        <taxon>Basidiomycota</taxon>
        <taxon>Pucciniomycotina</taxon>
        <taxon>Pucciniomycetes</taxon>
        <taxon>Pucciniales</taxon>
        <taxon>Phakopsoraceae</taxon>
        <taxon>Phakopsora</taxon>
    </lineage>
</organism>
<evidence type="ECO:0000256" key="2">
    <source>
        <dbReference type="ARBA" id="ARBA00006829"/>
    </source>
</evidence>
<feature type="transmembrane region" description="Helical" evidence="7">
    <location>
        <begin position="429"/>
        <end position="454"/>
    </location>
</feature>
<evidence type="ECO:0000256" key="3">
    <source>
        <dbReference type="ARBA" id="ARBA00022448"/>
    </source>
</evidence>
<comment type="caution">
    <text evidence="9">The sequence shown here is derived from an EMBL/GenBank/DDBJ whole genome shotgun (WGS) entry which is preliminary data.</text>
</comment>
<feature type="transmembrane region" description="Helical" evidence="7">
    <location>
        <begin position="67"/>
        <end position="88"/>
    </location>
</feature>
<evidence type="ECO:0000256" key="4">
    <source>
        <dbReference type="ARBA" id="ARBA00022692"/>
    </source>
</evidence>
<sequence>MSYLKKISCFGSGGQLLPFHQFRSGIYYISFTVSFGLLVDLATYGIIVPVLPFHLESLGFQHIPEKSSLLVAAYALGLIASSIPIGILGEVVKNRKIPLLICLAFLAASLVLFWASHSFAVLVISRILQGFSGTGIWTLGLALICDTVHEDKLGAIMGYVMIGWSIGTVIGPLAGGMLYESLGYNSIFIFALVIVSIDFILRLLVVDQTAIKRHRLEIDSSQATTQDYETTEVEEPAIKNSLTEEEPSIGLVTAIADSTSVEKKAEIVSNYKEATTLPLITDHASISSDNRQKTARALLSLVRCPRSWTLFVITFVLGFAFGGLLDAGMTITVNHRYGLNSRGAGLVFIAAVVPSFASSPLAGNISDKYGAKWPIIICLVLGAPFFSLLSLIRKISEFISWLAIIGFFIMGIAAPVMEDLSQVVKTTPGLGYAHVYSIFNMIYSIGALVGPLSVGSLMQHFGVERGWMVGCTICTALCAICTIPTWLYVGSKVNVTGAPSSRPADSSIKP</sequence>
<keyword evidence="10" id="KW-1185">Reference proteome</keyword>
<dbReference type="AlphaFoldDB" id="A0AAV0BVQ6"/>
<evidence type="ECO:0000256" key="5">
    <source>
        <dbReference type="ARBA" id="ARBA00022989"/>
    </source>
</evidence>
<keyword evidence="6 7" id="KW-0472">Membrane</keyword>
<keyword evidence="3" id="KW-0813">Transport</keyword>
<evidence type="ECO:0000256" key="7">
    <source>
        <dbReference type="SAM" id="Phobius"/>
    </source>
</evidence>
<feature type="transmembrane region" description="Helical" evidence="7">
    <location>
        <begin position="26"/>
        <end position="47"/>
    </location>
</feature>
<feature type="transmembrane region" description="Helical" evidence="7">
    <location>
        <begin position="308"/>
        <end position="331"/>
    </location>
</feature>
<evidence type="ECO:0000256" key="6">
    <source>
        <dbReference type="ARBA" id="ARBA00023136"/>
    </source>
</evidence>
<feature type="transmembrane region" description="Helical" evidence="7">
    <location>
        <begin position="398"/>
        <end position="417"/>
    </location>
</feature>
<gene>
    <name evidence="9" type="ORF">PPACK8108_LOCUS25764</name>
</gene>
<proteinExistence type="inferred from homology"/>
<dbReference type="PRINTS" id="PR01035">
    <property type="entry name" value="TCRTETA"/>
</dbReference>
<feature type="transmembrane region" description="Helical" evidence="7">
    <location>
        <begin position="184"/>
        <end position="205"/>
    </location>
</feature>
<dbReference type="EMBL" id="CALTRL010006294">
    <property type="protein sequence ID" value="CAH7690418.1"/>
    <property type="molecule type" value="Genomic_DNA"/>
</dbReference>
<reference evidence="9" key="1">
    <citation type="submission" date="2022-06" db="EMBL/GenBank/DDBJ databases">
        <authorList>
            <consortium name="SYNGENTA / RWTH Aachen University"/>
        </authorList>
    </citation>
    <scope>NUCLEOTIDE SEQUENCE</scope>
</reference>
<comment type="similarity">
    <text evidence="2">Belongs to the major facilitator superfamily. Vesicular transporter family.</text>
</comment>
<evidence type="ECO:0000256" key="1">
    <source>
        <dbReference type="ARBA" id="ARBA00004141"/>
    </source>
</evidence>
<dbReference type="InterPro" id="IPR036259">
    <property type="entry name" value="MFS_trans_sf"/>
</dbReference>
<dbReference type="InterPro" id="IPR050930">
    <property type="entry name" value="MFS_Vesicular_Transporter"/>
</dbReference>
<dbReference type="Gene3D" id="1.20.1250.20">
    <property type="entry name" value="MFS general substrate transporter like domains"/>
    <property type="match status" value="1"/>
</dbReference>
<dbReference type="GO" id="GO:0022857">
    <property type="term" value="F:transmembrane transporter activity"/>
    <property type="evidence" value="ECO:0007669"/>
    <property type="project" value="InterPro"/>
</dbReference>
<dbReference type="InterPro" id="IPR020846">
    <property type="entry name" value="MFS_dom"/>
</dbReference>
<evidence type="ECO:0000313" key="10">
    <source>
        <dbReference type="Proteomes" id="UP001153365"/>
    </source>
</evidence>
<dbReference type="Pfam" id="PF07690">
    <property type="entry name" value="MFS_1"/>
    <property type="match status" value="1"/>
</dbReference>
<evidence type="ECO:0000259" key="8">
    <source>
        <dbReference type="PROSITE" id="PS50850"/>
    </source>
</evidence>
<feature type="transmembrane region" description="Helical" evidence="7">
    <location>
        <begin position="466"/>
        <end position="489"/>
    </location>
</feature>
<comment type="subcellular location">
    <subcellularLocation>
        <location evidence="1">Membrane</location>
        <topology evidence="1">Multi-pass membrane protein</topology>
    </subcellularLocation>
</comment>
<feature type="transmembrane region" description="Helical" evidence="7">
    <location>
        <begin position="97"/>
        <end position="115"/>
    </location>
</feature>
<evidence type="ECO:0000313" key="9">
    <source>
        <dbReference type="EMBL" id="CAH7690418.1"/>
    </source>
</evidence>
<dbReference type="CDD" id="cd17325">
    <property type="entry name" value="MFS_MdtG_SLC18_like"/>
    <property type="match status" value="1"/>
</dbReference>
<dbReference type="PANTHER" id="PTHR23506">
    <property type="entry name" value="GH10249P"/>
    <property type="match status" value="1"/>
</dbReference>
<dbReference type="GO" id="GO:0016020">
    <property type="term" value="C:membrane"/>
    <property type="evidence" value="ECO:0007669"/>
    <property type="project" value="UniProtKB-SubCell"/>
</dbReference>
<dbReference type="PANTHER" id="PTHR23506:SF23">
    <property type="entry name" value="GH10249P"/>
    <property type="match status" value="1"/>
</dbReference>
<name>A0AAV0BVQ6_PHAPC</name>
<dbReference type="InterPro" id="IPR001958">
    <property type="entry name" value="Tet-R_TetA/multi-R_MdtG-like"/>
</dbReference>
<dbReference type="SUPFAM" id="SSF103473">
    <property type="entry name" value="MFS general substrate transporter"/>
    <property type="match status" value="1"/>
</dbReference>
<accession>A0AAV0BVQ6</accession>
<feature type="transmembrane region" description="Helical" evidence="7">
    <location>
        <begin position="156"/>
        <end position="178"/>
    </location>
</feature>